<organism evidence="1">
    <name type="scientific">Vibrio sp. FF_304</name>
    <dbReference type="NCBI Taxonomy" id="1652833"/>
    <lineage>
        <taxon>Bacteria</taxon>
        <taxon>Pseudomonadati</taxon>
        <taxon>Pseudomonadota</taxon>
        <taxon>Gammaproteobacteria</taxon>
        <taxon>Vibrionales</taxon>
        <taxon>Vibrionaceae</taxon>
        <taxon>Vibrio</taxon>
    </lineage>
</organism>
<evidence type="ECO:0000313" key="1">
    <source>
        <dbReference type="EMBL" id="AKN35806.1"/>
    </source>
</evidence>
<proteinExistence type="predicted"/>
<dbReference type="AlphaFoldDB" id="A0A0H3ZQ75"/>
<name>A0A0H3ZQ75_9VIBR</name>
<accession>A0A0H3ZQ75</accession>
<dbReference type="EMBL" id="KP795453">
    <property type="protein sequence ID" value="AKN35806.1"/>
    <property type="molecule type" value="Genomic_DNA"/>
</dbReference>
<sequence length="64" mass="7515">MTCRRCRKETDQNERFCNDCYYPGIEETYDEYQALLEEGHRPIQAAVMSGWQDPDEAGAYSEED</sequence>
<reference evidence="1" key="1">
    <citation type="journal article" date="2015" name="MBio">
        <title>Eco-Evolutionary Dynamics of Episomes among Ecologically Cohesive Bacterial Populations.</title>
        <authorList>
            <person name="Xue H."/>
            <person name="Cordero O.X."/>
            <person name="Camas F.M."/>
            <person name="Trimble W."/>
            <person name="Meyer F."/>
            <person name="Guglielmini J."/>
            <person name="Rocha E.P."/>
            <person name="Polz M.F."/>
        </authorList>
    </citation>
    <scope>NUCLEOTIDE SEQUENCE</scope>
    <source>
        <strain evidence="1">FF_304</strain>
    </source>
</reference>
<protein>
    <submittedName>
        <fullName evidence="1">Uncharacterized protein</fullName>
    </submittedName>
</protein>